<dbReference type="Gene3D" id="3.40.50.790">
    <property type="match status" value="1"/>
</dbReference>
<evidence type="ECO:0000313" key="5">
    <source>
        <dbReference type="Proteomes" id="UP001652700"/>
    </source>
</evidence>
<dbReference type="Gene3D" id="3.30.190.20">
    <property type="match status" value="1"/>
</dbReference>
<dbReference type="PANTHER" id="PTHR36427">
    <property type="entry name" value="54S RIBOSOMAL PROTEIN L1, MITOCHONDRIAL"/>
    <property type="match status" value="1"/>
</dbReference>
<evidence type="ECO:0000256" key="1">
    <source>
        <dbReference type="ARBA" id="ARBA00010531"/>
    </source>
</evidence>
<evidence type="ECO:0000256" key="3">
    <source>
        <dbReference type="ARBA" id="ARBA00023274"/>
    </source>
</evidence>
<proteinExistence type="inferred from homology"/>
<dbReference type="InterPro" id="IPR023674">
    <property type="entry name" value="Ribosomal_uL1-like"/>
</dbReference>
<dbReference type="Pfam" id="PF00687">
    <property type="entry name" value="Ribosomal_L1"/>
    <property type="match status" value="1"/>
</dbReference>
<dbReference type="GeneID" id="126889415"/>
<sequence length="395" mass="45168">MDPGLPLYSAEVFETGFSDHKGQIVKFEIQKKVTGFTETTMLIRPITEKGTFQTTVFQTLQNNVIRSAPESLNIIQARCYAARKGTRDRKKKAKVKVEIQKVGFIPHNQRNREKFLASRPKLKFDDSGMRDPVDDVFVCKYYKWVVYPFQEAVKAHRETHHPEMYNRPETDLHVTVELNMEGEKKTRLLDNFTRTVGIPHRFDQGEIPSVAAFAKTQEIQKLAIDAGAQLVGGVDMIKKIQVGELNLNDFKYIVAHPEILPEMVVLRGLLKKKFPNPKSGSLDVNLGTAVEKFLYGINYTASKDEYEKDYGSVQTVIGSLTMDPKQLEENFAALIRDVYTMKPKRQGSFITRCLVWTPYSSEKLKVNHEVFLENVEPSKQSAVNVEEEIEERMTL</sequence>
<dbReference type="RefSeq" id="XP_050513661.1">
    <property type="nucleotide sequence ID" value="XM_050657704.1"/>
</dbReference>
<accession>A0ABM5KU03</accession>
<protein>
    <recommendedName>
        <fullName evidence="6">39S ribosomal protein L1, mitochondrial</fullName>
    </recommendedName>
</protein>
<comment type="similarity">
    <text evidence="1">Belongs to the universal ribosomal protein uL1 family.</text>
</comment>
<evidence type="ECO:0000256" key="2">
    <source>
        <dbReference type="ARBA" id="ARBA00022980"/>
    </source>
</evidence>
<organism evidence="4 5">
    <name type="scientific">Diabrotica virgifera virgifera</name>
    <name type="common">western corn rootworm</name>
    <dbReference type="NCBI Taxonomy" id="50390"/>
    <lineage>
        <taxon>Eukaryota</taxon>
        <taxon>Metazoa</taxon>
        <taxon>Ecdysozoa</taxon>
        <taxon>Arthropoda</taxon>
        <taxon>Hexapoda</taxon>
        <taxon>Insecta</taxon>
        <taxon>Pterygota</taxon>
        <taxon>Neoptera</taxon>
        <taxon>Endopterygota</taxon>
        <taxon>Coleoptera</taxon>
        <taxon>Polyphaga</taxon>
        <taxon>Cucujiformia</taxon>
        <taxon>Chrysomeloidea</taxon>
        <taxon>Chrysomelidae</taxon>
        <taxon>Galerucinae</taxon>
        <taxon>Diabroticina</taxon>
        <taxon>Diabroticites</taxon>
        <taxon>Diabrotica</taxon>
    </lineage>
</organism>
<keyword evidence="2" id="KW-0689">Ribosomal protein</keyword>
<keyword evidence="5" id="KW-1185">Reference proteome</keyword>
<dbReference type="InterPro" id="IPR016095">
    <property type="entry name" value="Ribosomal_uL1_3-a/b-sand"/>
</dbReference>
<dbReference type="SUPFAM" id="SSF56808">
    <property type="entry name" value="Ribosomal protein L1"/>
    <property type="match status" value="1"/>
</dbReference>
<evidence type="ECO:0000313" key="4">
    <source>
        <dbReference type="EnsemblMetazoa" id="XP_050513661.1"/>
    </source>
</evidence>
<dbReference type="Proteomes" id="UP001652700">
    <property type="component" value="Unplaced"/>
</dbReference>
<evidence type="ECO:0008006" key="6">
    <source>
        <dbReference type="Google" id="ProtNLM"/>
    </source>
</evidence>
<dbReference type="EnsemblMetazoa" id="XM_050657704.1">
    <property type="protein sequence ID" value="XP_050513661.1"/>
    <property type="gene ID" value="LOC126889415"/>
</dbReference>
<dbReference type="PANTHER" id="PTHR36427:SF3">
    <property type="entry name" value="LARGE RIBOSOMAL SUBUNIT PROTEIN UL1M"/>
    <property type="match status" value="1"/>
</dbReference>
<name>A0ABM5KU03_DIAVI</name>
<dbReference type="InterPro" id="IPR028364">
    <property type="entry name" value="Ribosomal_uL1/biogenesis"/>
</dbReference>
<dbReference type="CDD" id="cd00403">
    <property type="entry name" value="Ribosomal_L1"/>
    <property type="match status" value="1"/>
</dbReference>
<reference evidence="4" key="1">
    <citation type="submission" date="2025-05" db="UniProtKB">
        <authorList>
            <consortium name="EnsemblMetazoa"/>
        </authorList>
    </citation>
    <scope>IDENTIFICATION</scope>
</reference>
<keyword evidence="3" id="KW-0687">Ribonucleoprotein</keyword>